<dbReference type="AlphaFoldDB" id="A0A6P2CSF8"/>
<dbReference type="PANTHER" id="PTHR38451">
    <property type="entry name" value="TRNA (ADENINE(22)-N(1))-METHYLTRANSFERASE"/>
    <property type="match status" value="1"/>
</dbReference>
<dbReference type="GO" id="GO:0032259">
    <property type="term" value="P:methylation"/>
    <property type="evidence" value="ECO:0007669"/>
    <property type="project" value="UniProtKB-KW"/>
</dbReference>
<keyword evidence="1" id="KW-0808">Transferase</keyword>
<proteinExistence type="predicted"/>
<protein>
    <submittedName>
        <fullName evidence="1">tRNA (Adenine-N(1))-methyltransferase</fullName>
    </submittedName>
</protein>
<dbReference type="SUPFAM" id="SSF53335">
    <property type="entry name" value="S-adenosyl-L-methionine-dependent methyltransferases"/>
    <property type="match status" value="1"/>
</dbReference>
<organism evidence="1 2">
    <name type="scientific">Leuconostoc litchii</name>
    <dbReference type="NCBI Taxonomy" id="1981069"/>
    <lineage>
        <taxon>Bacteria</taxon>
        <taxon>Bacillati</taxon>
        <taxon>Bacillota</taxon>
        <taxon>Bacilli</taxon>
        <taxon>Lactobacillales</taxon>
        <taxon>Lactobacillaceae</taxon>
        <taxon>Leuconostoc</taxon>
    </lineage>
</organism>
<gene>
    <name evidence="1" type="ORF">ESZ47_03275</name>
</gene>
<dbReference type="PIRSF" id="PIRSF018637">
    <property type="entry name" value="TrmK"/>
    <property type="match status" value="1"/>
</dbReference>
<dbReference type="GO" id="GO:0160105">
    <property type="term" value="F:tRNA (adenine(22)-N1)-methyltransferase activity"/>
    <property type="evidence" value="ECO:0007669"/>
    <property type="project" value="InterPro"/>
</dbReference>
<dbReference type="Gene3D" id="3.40.50.150">
    <property type="entry name" value="Vaccinia Virus protein VP39"/>
    <property type="match status" value="1"/>
</dbReference>
<dbReference type="InterPro" id="IPR029063">
    <property type="entry name" value="SAM-dependent_MTases_sf"/>
</dbReference>
<name>A0A6P2CSF8_9LACO</name>
<accession>A0A6P2CSF8</accession>
<dbReference type="Proteomes" id="UP000442244">
    <property type="component" value="Unassembled WGS sequence"/>
</dbReference>
<keyword evidence="2" id="KW-1185">Reference proteome</keyword>
<dbReference type="Pfam" id="PF04816">
    <property type="entry name" value="TrmK"/>
    <property type="match status" value="1"/>
</dbReference>
<evidence type="ECO:0000313" key="1">
    <source>
        <dbReference type="EMBL" id="TYC47169.1"/>
    </source>
</evidence>
<dbReference type="EMBL" id="SDGY01000001">
    <property type="protein sequence ID" value="TYC47169.1"/>
    <property type="molecule type" value="Genomic_DNA"/>
</dbReference>
<sequence length="229" mass="26122">MDSIHLSPRLEAVASFVPSGARLADIGSDHAYLPAHLLLNHKITYAIAGEVAQGPYENAQQEIIRRNLSNYLEARLANGLAAIYEEDKINTVTIAGMGGMLIKDILDAGLINGQHFETMVLQPNTDEYIVREWLTKNNYQITNEVIKREDNHFYEVLLATPGHQSLTEIDLKFGPFLHQDKTEIFIAKWQKELKRIDLIFKNLESAGKKGTTVYQEWQRKYQEIQEVIQ</sequence>
<dbReference type="Gene3D" id="1.10.287.1890">
    <property type="match status" value="1"/>
</dbReference>
<comment type="caution">
    <text evidence="1">The sequence shown here is derived from an EMBL/GenBank/DDBJ whole genome shotgun (WGS) entry which is preliminary data.</text>
</comment>
<reference evidence="1 2" key="1">
    <citation type="submission" date="2019-01" db="EMBL/GenBank/DDBJ databases">
        <title>Leuconostoc litchii sp. nov., a novel lactic acid bacterium isolated from lychee.</title>
        <authorList>
            <person name="Wang L.-T."/>
        </authorList>
    </citation>
    <scope>NUCLEOTIDE SEQUENCE [LARGE SCALE GENOMIC DNA]</scope>
    <source>
        <strain evidence="1 2">MB7</strain>
    </source>
</reference>
<dbReference type="RefSeq" id="WP_148604710.1">
    <property type="nucleotide sequence ID" value="NZ_BSUV01000001.1"/>
</dbReference>
<dbReference type="PANTHER" id="PTHR38451:SF1">
    <property type="entry name" value="TRNA (ADENINE(22)-N(1))-METHYLTRANSFERASE"/>
    <property type="match status" value="1"/>
</dbReference>
<evidence type="ECO:0000313" key="2">
    <source>
        <dbReference type="Proteomes" id="UP000442244"/>
    </source>
</evidence>
<dbReference type="OrthoDB" id="5881184at2"/>
<dbReference type="InterPro" id="IPR006901">
    <property type="entry name" value="TrmK"/>
</dbReference>
<keyword evidence="1" id="KW-0489">Methyltransferase</keyword>